<dbReference type="PANTHER" id="PTHR32444:SF198">
    <property type="entry name" value="BULB-TYPE LECTIN DOMAIN-CONTAINING PROTEIN"/>
    <property type="match status" value="1"/>
</dbReference>
<dbReference type="SMART" id="SM00108">
    <property type="entry name" value="B_lectin"/>
    <property type="match status" value="1"/>
</dbReference>
<keyword evidence="1" id="KW-0732">Signal</keyword>
<gene>
    <name evidence="5" type="ORF">SLEP1_g29442</name>
</gene>
<dbReference type="InterPro" id="IPR036426">
    <property type="entry name" value="Bulb-type_lectin_dom_sf"/>
</dbReference>
<evidence type="ECO:0000259" key="4">
    <source>
        <dbReference type="PROSITE" id="PS50927"/>
    </source>
</evidence>
<dbReference type="PROSITE" id="PS50927">
    <property type="entry name" value="BULB_LECTIN"/>
    <property type="match status" value="1"/>
</dbReference>
<dbReference type="Proteomes" id="UP001054252">
    <property type="component" value="Unassembled WGS sequence"/>
</dbReference>
<feature type="domain" description="Bulb-type lectin" evidence="4">
    <location>
        <begin position="47"/>
        <end position="163"/>
    </location>
</feature>
<proteinExistence type="predicted"/>
<protein>
    <recommendedName>
        <fullName evidence="4">Bulb-type lectin domain-containing protein</fullName>
    </recommendedName>
</protein>
<sequence length="163" mass="18181">MKLKSQCFHILILMKTEELASLRMSRGMISLVFLLLFCSCLQFGSSADTITPSKSIKYPESIVSNGSKFQLGFFSPANSTDLYVGIWYNGIDPVKGIIWVANREKPLKDSSGTMMISEDGNLVVVNGQKEVLWSSNVQKLKGYNTIARLLDFGTWSCWIKPLA</sequence>
<dbReference type="InterPro" id="IPR001480">
    <property type="entry name" value="Bulb-type_lectin_dom"/>
</dbReference>
<keyword evidence="6" id="KW-1185">Reference proteome</keyword>
<evidence type="ECO:0000256" key="1">
    <source>
        <dbReference type="ARBA" id="ARBA00022729"/>
    </source>
</evidence>
<dbReference type="Gene3D" id="2.90.10.10">
    <property type="entry name" value="Bulb-type lectin domain"/>
    <property type="match status" value="1"/>
</dbReference>
<dbReference type="PANTHER" id="PTHR32444">
    <property type="entry name" value="BULB-TYPE LECTIN DOMAIN-CONTAINING PROTEIN"/>
    <property type="match status" value="1"/>
</dbReference>
<keyword evidence="2" id="KW-1015">Disulfide bond</keyword>
<name>A0AAV5JWX6_9ROSI</name>
<evidence type="ECO:0000313" key="5">
    <source>
        <dbReference type="EMBL" id="GKV19149.1"/>
    </source>
</evidence>
<organism evidence="5 6">
    <name type="scientific">Rubroshorea leprosula</name>
    <dbReference type="NCBI Taxonomy" id="152421"/>
    <lineage>
        <taxon>Eukaryota</taxon>
        <taxon>Viridiplantae</taxon>
        <taxon>Streptophyta</taxon>
        <taxon>Embryophyta</taxon>
        <taxon>Tracheophyta</taxon>
        <taxon>Spermatophyta</taxon>
        <taxon>Magnoliopsida</taxon>
        <taxon>eudicotyledons</taxon>
        <taxon>Gunneridae</taxon>
        <taxon>Pentapetalae</taxon>
        <taxon>rosids</taxon>
        <taxon>malvids</taxon>
        <taxon>Malvales</taxon>
        <taxon>Dipterocarpaceae</taxon>
        <taxon>Rubroshorea</taxon>
    </lineage>
</organism>
<dbReference type="SUPFAM" id="SSF51110">
    <property type="entry name" value="alpha-D-mannose-specific plant lectins"/>
    <property type="match status" value="1"/>
</dbReference>
<keyword evidence="3" id="KW-0325">Glycoprotein</keyword>
<dbReference type="Pfam" id="PF01453">
    <property type="entry name" value="B_lectin"/>
    <property type="match status" value="1"/>
</dbReference>
<dbReference type="CDD" id="cd00028">
    <property type="entry name" value="B_lectin"/>
    <property type="match status" value="1"/>
</dbReference>
<evidence type="ECO:0000256" key="2">
    <source>
        <dbReference type="ARBA" id="ARBA00023157"/>
    </source>
</evidence>
<accession>A0AAV5JWX6</accession>
<reference evidence="5 6" key="1">
    <citation type="journal article" date="2021" name="Commun. Biol.">
        <title>The genome of Shorea leprosula (Dipterocarpaceae) highlights the ecological relevance of drought in aseasonal tropical rainforests.</title>
        <authorList>
            <person name="Ng K.K.S."/>
            <person name="Kobayashi M.J."/>
            <person name="Fawcett J.A."/>
            <person name="Hatakeyama M."/>
            <person name="Paape T."/>
            <person name="Ng C.H."/>
            <person name="Ang C.C."/>
            <person name="Tnah L.H."/>
            <person name="Lee C.T."/>
            <person name="Nishiyama T."/>
            <person name="Sese J."/>
            <person name="O'Brien M.J."/>
            <person name="Copetti D."/>
            <person name="Mohd Noor M.I."/>
            <person name="Ong R.C."/>
            <person name="Putra M."/>
            <person name="Sireger I.Z."/>
            <person name="Indrioko S."/>
            <person name="Kosugi Y."/>
            <person name="Izuno A."/>
            <person name="Isagi Y."/>
            <person name="Lee S.L."/>
            <person name="Shimizu K.K."/>
        </authorList>
    </citation>
    <scope>NUCLEOTIDE SEQUENCE [LARGE SCALE GENOMIC DNA]</scope>
    <source>
        <strain evidence="5">214</strain>
    </source>
</reference>
<evidence type="ECO:0000313" key="6">
    <source>
        <dbReference type="Proteomes" id="UP001054252"/>
    </source>
</evidence>
<evidence type="ECO:0000256" key="3">
    <source>
        <dbReference type="ARBA" id="ARBA00023180"/>
    </source>
</evidence>
<comment type="caution">
    <text evidence="5">The sequence shown here is derived from an EMBL/GenBank/DDBJ whole genome shotgun (WGS) entry which is preliminary data.</text>
</comment>
<dbReference type="AlphaFoldDB" id="A0AAV5JWX6"/>
<dbReference type="EMBL" id="BPVZ01000052">
    <property type="protein sequence ID" value="GKV19149.1"/>
    <property type="molecule type" value="Genomic_DNA"/>
</dbReference>